<feature type="domain" description="RNA 2-O ribose methyltransferase substrate binding" evidence="4">
    <location>
        <begin position="35"/>
        <end position="108"/>
    </location>
</feature>
<evidence type="ECO:0000313" key="6">
    <source>
        <dbReference type="Proteomes" id="UP000221653"/>
    </source>
</evidence>
<dbReference type="GO" id="GO:0005737">
    <property type="term" value="C:cytoplasm"/>
    <property type="evidence" value="ECO:0007669"/>
    <property type="project" value="UniProtKB-ARBA"/>
</dbReference>
<dbReference type="InterPro" id="IPR029026">
    <property type="entry name" value="tRNA_m1G_MTases_N"/>
</dbReference>
<dbReference type="GO" id="GO:0003723">
    <property type="term" value="F:RNA binding"/>
    <property type="evidence" value="ECO:0007669"/>
    <property type="project" value="InterPro"/>
</dbReference>
<sequence>MHLDFDNAFTERTPRVVNASKLHRAAQRRKVKRFIVEGENSVEAAVSTGAATDVFVTEDAAIRYEEVLRTAGYLNVYVHPITDKAAKLLSDTVTPQGIFAVCEPVLWSVPKALRKPRLVSVPVQTSEPGNAGTLIRNADSMGADAVIFAGDTVDPQSSKAVRASAGSLFHLPVARDRDIYRLLGQLRDAGLTILATAADGEVDLDDADELLAQPTAWLFGNEAHGLSEEILAQADHRVRIPIRGRAESLNLATASAICLYQSARVQARADKQTALGEDDSAGFGED</sequence>
<evidence type="ECO:0000259" key="4">
    <source>
        <dbReference type="SMART" id="SM00967"/>
    </source>
</evidence>
<dbReference type="InterPro" id="IPR013123">
    <property type="entry name" value="SpoU_subst-bd"/>
</dbReference>
<protein>
    <submittedName>
        <fullName evidence="5">TrmH family RNA methyltransferase</fullName>
    </submittedName>
</protein>
<dbReference type="EMBL" id="PDJF01000001">
    <property type="protein sequence ID" value="PFG28795.1"/>
    <property type="molecule type" value="Genomic_DNA"/>
</dbReference>
<dbReference type="Gene3D" id="3.30.1330.30">
    <property type="match status" value="1"/>
</dbReference>
<evidence type="ECO:0000313" key="5">
    <source>
        <dbReference type="EMBL" id="PFG28795.1"/>
    </source>
</evidence>
<evidence type="ECO:0000256" key="1">
    <source>
        <dbReference type="ARBA" id="ARBA00007228"/>
    </source>
</evidence>
<dbReference type="GO" id="GO:0006396">
    <property type="term" value="P:RNA processing"/>
    <property type="evidence" value="ECO:0007669"/>
    <property type="project" value="InterPro"/>
</dbReference>
<dbReference type="InterPro" id="IPR053888">
    <property type="entry name" value="MRM3-like_sub_bind"/>
</dbReference>
<name>A0A2A9DRL2_9CORY</name>
<comment type="similarity">
    <text evidence="1">Belongs to the class IV-like SAM-binding methyltransferase superfamily. RNA methyltransferase TrmH family.</text>
</comment>
<dbReference type="PANTHER" id="PTHR43191:SF2">
    <property type="entry name" value="RRNA METHYLTRANSFERASE 3, MITOCHONDRIAL"/>
    <property type="match status" value="1"/>
</dbReference>
<organism evidence="5 6">
    <name type="scientific">Corynebacterium renale</name>
    <dbReference type="NCBI Taxonomy" id="1724"/>
    <lineage>
        <taxon>Bacteria</taxon>
        <taxon>Bacillati</taxon>
        <taxon>Actinomycetota</taxon>
        <taxon>Actinomycetes</taxon>
        <taxon>Mycobacteriales</taxon>
        <taxon>Corynebacteriaceae</taxon>
        <taxon>Corynebacterium</taxon>
    </lineage>
</organism>
<dbReference type="SUPFAM" id="SSF55315">
    <property type="entry name" value="L30e-like"/>
    <property type="match status" value="1"/>
</dbReference>
<dbReference type="InterPro" id="IPR029028">
    <property type="entry name" value="Alpha/beta_knot_MTases"/>
</dbReference>
<dbReference type="InterPro" id="IPR029064">
    <property type="entry name" value="Ribosomal_eL30-like_sf"/>
</dbReference>
<dbReference type="GO" id="GO:0008173">
    <property type="term" value="F:RNA methyltransferase activity"/>
    <property type="evidence" value="ECO:0007669"/>
    <property type="project" value="InterPro"/>
</dbReference>
<dbReference type="Gene3D" id="3.40.1280.10">
    <property type="match status" value="1"/>
</dbReference>
<dbReference type="SUPFAM" id="SSF75217">
    <property type="entry name" value="alpha/beta knot"/>
    <property type="match status" value="1"/>
</dbReference>
<dbReference type="InterPro" id="IPR051259">
    <property type="entry name" value="rRNA_Methyltransferase"/>
</dbReference>
<dbReference type="InterPro" id="IPR001537">
    <property type="entry name" value="SpoU_MeTrfase"/>
</dbReference>
<dbReference type="RefSeq" id="WP_048381308.1">
    <property type="nucleotide sequence ID" value="NZ_LDYE01000010.1"/>
</dbReference>
<accession>A0A2A9DRL2</accession>
<proteinExistence type="inferred from homology"/>
<dbReference type="OrthoDB" id="9794400at2"/>
<evidence type="ECO:0000256" key="3">
    <source>
        <dbReference type="ARBA" id="ARBA00022679"/>
    </source>
</evidence>
<evidence type="ECO:0000256" key="2">
    <source>
        <dbReference type="ARBA" id="ARBA00022603"/>
    </source>
</evidence>
<dbReference type="Pfam" id="PF00588">
    <property type="entry name" value="SpoU_methylase"/>
    <property type="match status" value="1"/>
</dbReference>
<keyword evidence="6" id="KW-1185">Reference proteome</keyword>
<dbReference type="CDD" id="cd18095">
    <property type="entry name" value="SpoU-like_rRNA-MTase"/>
    <property type="match status" value="1"/>
</dbReference>
<gene>
    <name evidence="5" type="ORF">ATK06_1919</name>
</gene>
<comment type="caution">
    <text evidence="5">The sequence shown here is derived from an EMBL/GenBank/DDBJ whole genome shotgun (WGS) entry which is preliminary data.</text>
</comment>
<reference evidence="5 6" key="1">
    <citation type="submission" date="2017-10" db="EMBL/GenBank/DDBJ databases">
        <title>Sequencing the genomes of 1000 actinobacteria strains.</title>
        <authorList>
            <person name="Klenk H.-P."/>
        </authorList>
    </citation>
    <scope>NUCLEOTIDE SEQUENCE [LARGE SCALE GENOMIC DNA]</scope>
    <source>
        <strain evidence="5 6">DSM 20688</strain>
    </source>
</reference>
<dbReference type="PANTHER" id="PTHR43191">
    <property type="entry name" value="RRNA METHYLTRANSFERASE 3"/>
    <property type="match status" value="1"/>
</dbReference>
<dbReference type="AlphaFoldDB" id="A0A2A9DRL2"/>
<dbReference type="Proteomes" id="UP000221653">
    <property type="component" value="Unassembled WGS sequence"/>
</dbReference>
<keyword evidence="2 5" id="KW-0489">Methyltransferase</keyword>
<dbReference type="GO" id="GO:0032259">
    <property type="term" value="P:methylation"/>
    <property type="evidence" value="ECO:0007669"/>
    <property type="project" value="UniProtKB-KW"/>
</dbReference>
<keyword evidence="3 5" id="KW-0808">Transferase</keyword>
<dbReference type="Pfam" id="PF22435">
    <property type="entry name" value="MRM3-like_sub_bind"/>
    <property type="match status" value="1"/>
</dbReference>
<dbReference type="STRING" id="1724.GCA_001044175_00157"/>
<dbReference type="SMART" id="SM00967">
    <property type="entry name" value="SpoU_sub_bind"/>
    <property type="match status" value="1"/>
</dbReference>